<dbReference type="UniPathway" id="UPA00222"/>
<protein>
    <recommendedName>
        <fullName evidence="6">Ceramide glucosyltransferase</fullName>
        <ecNumber evidence="5">2.4.1.80</ecNumber>
    </recommendedName>
    <alternativeName>
        <fullName evidence="13">Glucosylceramide synthase</fullName>
    </alternativeName>
    <alternativeName>
        <fullName evidence="14">UDP-glucose ceramide glucosyltransferase</fullName>
    </alternativeName>
    <alternativeName>
        <fullName evidence="12">UDP-glucose:N-acylsphingosine D-glucosyltransferase</fullName>
    </alternativeName>
</protein>
<comment type="subcellular location">
    <subcellularLocation>
        <location evidence="1">Membrane</location>
        <topology evidence="1">Multi-pass membrane protein</topology>
    </subcellularLocation>
</comment>
<dbReference type="GO" id="GO:0008120">
    <property type="term" value="F:ceramide glucosyltransferase activity"/>
    <property type="evidence" value="ECO:0007669"/>
    <property type="project" value="UniProtKB-EC"/>
</dbReference>
<organism evidence="17 18">
    <name type="scientific">Microdochium bolleyi</name>
    <dbReference type="NCBI Taxonomy" id="196109"/>
    <lineage>
        <taxon>Eukaryota</taxon>
        <taxon>Fungi</taxon>
        <taxon>Dikarya</taxon>
        <taxon>Ascomycota</taxon>
        <taxon>Pezizomycotina</taxon>
        <taxon>Sordariomycetes</taxon>
        <taxon>Xylariomycetidae</taxon>
        <taxon>Xylariales</taxon>
        <taxon>Microdochiaceae</taxon>
        <taxon>Microdochium</taxon>
    </lineage>
</organism>
<dbReference type="InParanoid" id="A0A136J8W0"/>
<dbReference type="Pfam" id="PF13506">
    <property type="entry name" value="Glyco_transf_21"/>
    <property type="match status" value="1"/>
</dbReference>
<dbReference type="SUPFAM" id="SSF53448">
    <property type="entry name" value="Nucleotide-diphospho-sugar transferases"/>
    <property type="match status" value="1"/>
</dbReference>
<evidence type="ECO:0000256" key="16">
    <source>
        <dbReference type="SAM" id="Phobius"/>
    </source>
</evidence>
<evidence type="ECO:0000256" key="14">
    <source>
        <dbReference type="ARBA" id="ARBA00032575"/>
    </source>
</evidence>
<dbReference type="GO" id="GO:0006679">
    <property type="term" value="P:glucosylceramide biosynthetic process"/>
    <property type="evidence" value="ECO:0007669"/>
    <property type="project" value="TreeGrafter"/>
</dbReference>
<dbReference type="GO" id="GO:0016020">
    <property type="term" value="C:membrane"/>
    <property type="evidence" value="ECO:0007669"/>
    <property type="project" value="UniProtKB-SubCell"/>
</dbReference>
<dbReference type="Proteomes" id="UP000070501">
    <property type="component" value="Unassembled WGS sequence"/>
</dbReference>
<dbReference type="PANTHER" id="PTHR12726">
    <property type="entry name" value="CERAMIDE GLUCOSYLTRANSFERASE"/>
    <property type="match status" value="1"/>
</dbReference>
<keyword evidence="18" id="KW-1185">Reference proteome</keyword>
<evidence type="ECO:0000256" key="8">
    <source>
        <dbReference type="ARBA" id="ARBA00022679"/>
    </source>
</evidence>
<dbReference type="InterPro" id="IPR025993">
    <property type="entry name" value="Ceramide_glucosylTrfase"/>
</dbReference>
<dbReference type="InterPro" id="IPR029044">
    <property type="entry name" value="Nucleotide-diphossugar_trans"/>
</dbReference>
<dbReference type="OrthoDB" id="1483400at2759"/>
<feature type="region of interest" description="Disordered" evidence="15">
    <location>
        <begin position="520"/>
        <end position="565"/>
    </location>
</feature>
<evidence type="ECO:0000256" key="11">
    <source>
        <dbReference type="ARBA" id="ARBA00023136"/>
    </source>
</evidence>
<evidence type="ECO:0000256" key="12">
    <source>
        <dbReference type="ARBA" id="ARBA00031017"/>
    </source>
</evidence>
<dbReference type="PANTHER" id="PTHR12726:SF0">
    <property type="entry name" value="CERAMIDE GLUCOSYLTRANSFERASE"/>
    <property type="match status" value="1"/>
</dbReference>
<reference evidence="18" key="1">
    <citation type="submission" date="2016-02" db="EMBL/GenBank/DDBJ databases">
        <title>Draft genome sequence of Microdochium bolleyi, a fungal endophyte of beachgrass.</title>
        <authorList>
            <consortium name="DOE Joint Genome Institute"/>
            <person name="David A.S."/>
            <person name="May G."/>
            <person name="Haridas S."/>
            <person name="Lim J."/>
            <person name="Wang M."/>
            <person name="Labutti K."/>
            <person name="Lipzen A."/>
            <person name="Barry K."/>
            <person name="Grigoriev I.V."/>
        </authorList>
    </citation>
    <scope>NUCLEOTIDE SEQUENCE [LARGE SCALE GENOMIC DNA]</scope>
    <source>
        <strain evidence="18">J235TASD1</strain>
    </source>
</reference>
<dbReference type="EC" id="2.4.1.80" evidence="5"/>
<evidence type="ECO:0000256" key="3">
    <source>
        <dbReference type="ARBA" id="ARBA00004991"/>
    </source>
</evidence>
<evidence type="ECO:0000256" key="6">
    <source>
        <dbReference type="ARBA" id="ARBA00019988"/>
    </source>
</evidence>
<keyword evidence="7" id="KW-0328">Glycosyltransferase</keyword>
<evidence type="ECO:0000256" key="2">
    <source>
        <dbReference type="ARBA" id="ARBA00004760"/>
    </source>
</evidence>
<evidence type="ECO:0000256" key="1">
    <source>
        <dbReference type="ARBA" id="ARBA00004141"/>
    </source>
</evidence>
<name>A0A136J8W0_9PEZI</name>
<keyword evidence="8 17" id="KW-0808">Transferase</keyword>
<comment type="pathway">
    <text evidence="2">Lipid metabolism; sphingolipid metabolism.</text>
</comment>
<dbReference type="AlphaFoldDB" id="A0A136J8W0"/>
<evidence type="ECO:0000256" key="5">
    <source>
        <dbReference type="ARBA" id="ARBA00012699"/>
    </source>
</evidence>
<comment type="pathway">
    <text evidence="3">Sphingolipid metabolism.</text>
</comment>
<evidence type="ECO:0000313" key="17">
    <source>
        <dbReference type="EMBL" id="KXJ93572.1"/>
    </source>
</evidence>
<evidence type="ECO:0000256" key="4">
    <source>
        <dbReference type="ARBA" id="ARBA00006739"/>
    </source>
</evidence>
<keyword evidence="11 16" id="KW-0472">Membrane</keyword>
<evidence type="ECO:0000313" key="18">
    <source>
        <dbReference type="Proteomes" id="UP000070501"/>
    </source>
</evidence>
<sequence length="565" mass="61762">MASLPEILGYVGLVWGCVVIAVQTIGITKLFRIYSTRPAKPISPSLPHDKIPHVTILRPVKGLEPGLYDCLASSFNQAYPADRLTIHFCISDLDDAALPTLRKLLKDFPKADARIFVEAEDPLLHGPNGNVNNVGPNPKIRNLSRAYREAKGDIIWAVDCNVWVNPGTLGRLVDRLCGYTQPGAAKITPVKFVHQLPIVVDTVSSMAQQDGEGRALLSGSSITGSSDSSAAIQVPSSLLARWRTHGGGRLEEQFMATTHAKFYCAINAVGVAPCALGKSNMFRKSHIDRVTDAAQNPTLAGTSAARLPQGLDHFSYYLCEDHAIGDLLWRSHIDGFDNHALAAGDIAVQPVAGMSVAAYWNRRVRWLRARKWTVLAATLAEHAVESLVCNLYFSYGLTTVPWVHQLTGIPQTWRAMGLLWAAGVTTWMTMDRIVFKVLYCGDTIEVNDSEDKKCATPRFARGFRHGGDEKRPLGEWALGWLGREILALPIWTWAVLLGGSVTWRGKRFRVRSDMTVVAIDPDTEDERSGSDSDGERSSARSGQKADKARLTSRAIGSGSAAAKKK</sequence>
<comment type="similarity">
    <text evidence="4">Belongs to the glycosyltransferase 2 family.</text>
</comment>
<feature type="transmembrane region" description="Helical" evidence="16">
    <location>
        <begin position="12"/>
        <end position="31"/>
    </location>
</feature>
<evidence type="ECO:0000256" key="7">
    <source>
        <dbReference type="ARBA" id="ARBA00022676"/>
    </source>
</evidence>
<feature type="compositionally biased region" description="Basic and acidic residues" evidence="15">
    <location>
        <begin position="526"/>
        <end position="549"/>
    </location>
</feature>
<gene>
    <name evidence="17" type="ORF">Micbo1qcDRAFT_233048</name>
</gene>
<evidence type="ECO:0000256" key="13">
    <source>
        <dbReference type="ARBA" id="ARBA00031543"/>
    </source>
</evidence>
<evidence type="ECO:0000256" key="9">
    <source>
        <dbReference type="ARBA" id="ARBA00022692"/>
    </source>
</evidence>
<keyword evidence="10 16" id="KW-1133">Transmembrane helix</keyword>
<accession>A0A136J8W0</accession>
<evidence type="ECO:0000256" key="15">
    <source>
        <dbReference type="SAM" id="MobiDB-lite"/>
    </source>
</evidence>
<dbReference type="STRING" id="196109.A0A136J8W0"/>
<proteinExistence type="inferred from homology"/>
<dbReference type="EMBL" id="KQ964248">
    <property type="protein sequence ID" value="KXJ93572.1"/>
    <property type="molecule type" value="Genomic_DNA"/>
</dbReference>
<evidence type="ECO:0000256" key="10">
    <source>
        <dbReference type="ARBA" id="ARBA00022989"/>
    </source>
</evidence>
<dbReference type="Gene3D" id="3.90.550.10">
    <property type="entry name" value="Spore Coat Polysaccharide Biosynthesis Protein SpsA, Chain A"/>
    <property type="match status" value="1"/>
</dbReference>
<keyword evidence="9 16" id="KW-0812">Transmembrane</keyword>